<feature type="compositionally biased region" description="Polar residues" evidence="4">
    <location>
        <begin position="71"/>
        <end position="84"/>
    </location>
</feature>
<feature type="compositionally biased region" description="Low complexity" evidence="4">
    <location>
        <begin position="191"/>
        <end position="213"/>
    </location>
</feature>
<evidence type="ECO:0000259" key="6">
    <source>
        <dbReference type="Pfam" id="PF14327"/>
    </source>
</evidence>
<feature type="compositionally biased region" description="Pro residues" evidence="4">
    <location>
        <begin position="214"/>
        <end position="227"/>
    </location>
</feature>
<feature type="region of interest" description="Disordered" evidence="4">
    <location>
        <begin position="318"/>
        <end position="367"/>
    </location>
</feature>
<gene>
    <name evidence="7" type="ORF">Slati_3355800</name>
</gene>
<dbReference type="FunFam" id="1.10.20.70:FF:000001">
    <property type="entry name" value="Cleavage stimulation factor subunit 2"/>
    <property type="match status" value="1"/>
</dbReference>
<reference evidence="7" key="2">
    <citation type="journal article" date="2024" name="Plant">
        <title>Genomic evolution and insights into agronomic trait innovations of Sesamum species.</title>
        <authorList>
            <person name="Miao H."/>
            <person name="Wang L."/>
            <person name="Qu L."/>
            <person name="Liu H."/>
            <person name="Sun Y."/>
            <person name="Le M."/>
            <person name="Wang Q."/>
            <person name="Wei S."/>
            <person name="Zheng Y."/>
            <person name="Lin W."/>
            <person name="Duan Y."/>
            <person name="Cao H."/>
            <person name="Xiong S."/>
            <person name="Wang X."/>
            <person name="Wei L."/>
            <person name="Li C."/>
            <person name="Ma Q."/>
            <person name="Ju M."/>
            <person name="Zhao R."/>
            <person name="Li G."/>
            <person name="Mu C."/>
            <person name="Tian Q."/>
            <person name="Mei H."/>
            <person name="Zhang T."/>
            <person name="Gao T."/>
            <person name="Zhang H."/>
        </authorList>
    </citation>
    <scope>NUCLEOTIDE SEQUENCE</scope>
    <source>
        <strain evidence="7">KEN1</strain>
    </source>
</reference>
<feature type="domain" description="Transcription termination and cleavage factor C-terminal" evidence="5">
    <location>
        <begin position="372"/>
        <end position="406"/>
    </location>
</feature>
<comment type="subcellular location">
    <subcellularLocation>
        <location evidence="1">Nucleus</location>
    </subcellularLocation>
</comment>
<dbReference type="GO" id="GO:0003723">
    <property type="term" value="F:RNA binding"/>
    <property type="evidence" value="ECO:0007669"/>
    <property type="project" value="UniProtKB-KW"/>
</dbReference>
<evidence type="ECO:0000256" key="4">
    <source>
        <dbReference type="SAM" id="MobiDB-lite"/>
    </source>
</evidence>
<feature type="compositionally biased region" description="Pro residues" evidence="4">
    <location>
        <begin position="123"/>
        <end position="132"/>
    </location>
</feature>
<protein>
    <submittedName>
        <fullName evidence="7">Cleavage stimulating factor 64</fullName>
    </submittedName>
</protein>
<feature type="domain" description="Cleavage stimulation factor subunit 2 hinge" evidence="6">
    <location>
        <begin position="9"/>
        <end position="70"/>
    </location>
</feature>
<dbReference type="Pfam" id="PF14327">
    <property type="entry name" value="CSTF2_hinge"/>
    <property type="match status" value="1"/>
</dbReference>
<proteinExistence type="predicted"/>
<feature type="compositionally biased region" description="Pro residues" evidence="4">
    <location>
        <begin position="358"/>
        <end position="367"/>
    </location>
</feature>
<dbReference type="InterPro" id="IPR025742">
    <property type="entry name" value="CSTF2_hinge"/>
</dbReference>
<name>A0AAW2UD77_9LAMI</name>
<evidence type="ECO:0000256" key="2">
    <source>
        <dbReference type="ARBA" id="ARBA00022884"/>
    </source>
</evidence>
<reference evidence="7" key="1">
    <citation type="submission" date="2020-06" db="EMBL/GenBank/DDBJ databases">
        <authorList>
            <person name="Li T."/>
            <person name="Hu X."/>
            <person name="Zhang T."/>
            <person name="Song X."/>
            <person name="Zhang H."/>
            <person name="Dai N."/>
            <person name="Sheng W."/>
            <person name="Hou X."/>
            <person name="Wei L."/>
        </authorList>
    </citation>
    <scope>NUCLEOTIDE SEQUENCE</scope>
    <source>
        <strain evidence="7">KEN1</strain>
        <tissue evidence="7">Leaf</tissue>
    </source>
</reference>
<sequence>MAGKQVAGDGVPPSLAGMSRNQLYEIMSQMKTLVEQNKQQARQILIQNPVLTKALFQAQIMLGMVQSPQATPTISSTASQNPQPSAISNQQSSGQAASSFQGQIGQNQMRKQQPNQIMASNAPPQPAPPQNPQPQSMPTHPLQPIQQPKGHLGAQSTQMSVPQSSQVPNLTQLPQHTAAQPPSLHQPPMPSMSTQSQQPMQNTSSQYLPLQLPLQPPLPSQPRPPMSGFPHQAHSQMGPNLGFQHPSGPQLPHSQHMFHSGTKPPAGMGPSFPQGQLPLPNQPLPPSVYQVVPLTALCSKICIPSTVRGSPHLGMDFNQAGSSKHTDRGSNWTSGLPENAIVQPPGPPSFGAQVGPSNQPPRGPPLTPEMEKALLQQVMSLTPEQINMLPAEQRNQVLQLQQMLRQ</sequence>
<accession>A0AAW2UD77</accession>
<feature type="compositionally biased region" description="Low complexity" evidence="4">
    <location>
        <begin position="85"/>
        <end position="106"/>
    </location>
</feature>
<dbReference type="InterPro" id="IPR026896">
    <property type="entry name" value="CSTF_C"/>
</dbReference>
<keyword evidence="3" id="KW-0539">Nucleus</keyword>
<evidence type="ECO:0000256" key="3">
    <source>
        <dbReference type="ARBA" id="ARBA00023242"/>
    </source>
</evidence>
<comment type="caution">
    <text evidence="7">The sequence shown here is derived from an EMBL/GenBank/DDBJ whole genome shotgun (WGS) entry which is preliminary data.</text>
</comment>
<keyword evidence="2" id="KW-0694">RNA-binding</keyword>
<dbReference type="EMBL" id="JACGWN010000012">
    <property type="protein sequence ID" value="KAL0415239.1"/>
    <property type="molecule type" value="Genomic_DNA"/>
</dbReference>
<dbReference type="GO" id="GO:0031124">
    <property type="term" value="P:mRNA 3'-end processing"/>
    <property type="evidence" value="ECO:0007669"/>
    <property type="project" value="InterPro"/>
</dbReference>
<feature type="region of interest" description="Disordered" evidence="4">
    <location>
        <begin position="71"/>
        <end position="264"/>
    </location>
</feature>
<evidence type="ECO:0000313" key="7">
    <source>
        <dbReference type="EMBL" id="KAL0415239.1"/>
    </source>
</evidence>
<dbReference type="InterPro" id="IPR038192">
    <property type="entry name" value="CSTF_C_sf"/>
</dbReference>
<feature type="compositionally biased region" description="Polar residues" evidence="4">
    <location>
        <begin position="107"/>
        <end position="117"/>
    </location>
</feature>
<dbReference type="PANTHER" id="PTHR47866">
    <property type="entry name" value="HYDROXYPROLINE-RICH GLYCOPROTEIN FAMILY PROTEIN"/>
    <property type="match status" value="1"/>
</dbReference>
<feature type="compositionally biased region" description="Polar residues" evidence="4">
    <location>
        <begin position="154"/>
        <end position="180"/>
    </location>
</feature>
<dbReference type="AlphaFoldDB" id="A0AAW2UD77"/>
<evidence type="ECO:0000259" key="5">
    <source>
        <dbReference type="Pfam" id="PF14304"/>
    </source>
</evidence>
<organism evidence="7">
    <name type="scientific">Sesamum latifolium</name>
    <dbReference type="NCBI Taxonomy" id="2727402"/>
    <lineage>
        <taxon>Eukaryota</taxon>
        <taxon>Viridiplantae</taxon>
        <taxon>Streptophyta</taxon>
        <taxon>Embryophyta</taxon>
        <taxon>Tracheophyta</taxon>
        <taxon>Spermatophyta</taxon>
        <taxon>Magnoliopsida</taxon>
        <taxon>eudicotyledons</taxon>
        <taxon>Gunneridae</taxon>
        <taxon>Pentapetalae</taxon>
        <taxon>asterids</taxon>
        <taxon>lamiids</taxon>
        <taxon>Lamiales</taxon>
        <taxon>Pedaliaceae</taxon>
        <taxon>Sesamum</taxon>
    </lineage>
</organism>
<feature type="compositionally biased region" description="Polar residues" evidence="4">
    <location>
        <begin position="319"/>
        <end position="336"/>
    </location>
</feature>
<dbReference type="Pfam" id="PF14304">
    <property type="entry name" value="CSTF_C"/>
    <property type="match status" value="1"/>
</dbReference>
<dbReference type="Gene3D" id="1.10.20.70">
    <property type="entry name" value="Transcription termination and cleavage factor, C-terminal domain"/>
    <property type="match status" value="1"/>
</dbReference>
<dbReference type="Gene3D" id="1.25.40.630">
    <property type="match status" value="1"/>
</dbReference>
<evidence type="ECO:0000256" key="1">
    <source>
        <dbReference type="ARBA" id="ARBA00004123"/>
    </source>
</evidence>
<dbReference type="PANTHER" id="PTHR47866:SF2">
    <property type="entry name" value="HYDROXYPROLINE-RICH GLYCOPROTEIN FAMILY PROTEIN"/>
    <property type="match status" value="1"/>
</dbReference>
<dbReference type="GO" id="GO:0005634">
    <property type="term" value="C:nucleus"/>
    <property type="evidence" value="ECO:0007669"/>
    <property type="project" value="UniProtKB-SubCell"/>
</dbReference>